<protein>
    <submittedName>
        <fullName evidence="2">Uncharacterized protein</fullName>
    </submittedName>
</protein>
<organism evidence="2 3">
    <name type="scientific">Streptomyces afghaniensis 772</name>
    <dbReference type="NCBI Taxonomy" id="1283301"/>
    <lineage>
        <taxon>Bacteria</taxon>
        <taxon>Bacillati</taxon>
        <taxon>Actinomycetota</taxon>
        <taxon>Actinomycetes</taxon>
        <taxon>Kitasatosporales</taxon>
        <taxon>Streptomycetaceae</taxon>
        <taxon>Streptomyces</taxon>
    </lineage>
</organism>
<evidence type="ECO:0000313" key="3">
    <source>
        <dbReference type="Proteomes" id="UP000015001"/>
    </source>
</evidence>
<dbReference type="AlphaFoldDB" id="S4MFE5"/>
<gene>
    <name evidence="2" type="ORF">STAFG_8730</name>
</gene>
<dbReference type="HOGENOM" id="CLU_1894926_0_0_11"/>
<dbReference type="Proteomes" id="UP000015001">
    <property type="component" value="Unassembled WGS sequence"/>
</dbReference>
<name>S4MFE5_9ACTN</name>
<accession>S4MFE5</accession>
<evidence type="ECO:0000313" key="2">
    <source>
        <dbReference type="EMBL" id="EPJ34230.1"/>
    </source>
</evidence>
<comment type="caution">
    <text evidence="2">The sequence shown here is derived from an EMBL/GenBank/DDBJ whole genome shotgun (WGS) entry which is preliminary data.</text>
</comment>
<dbReference type="PATRIC" id="fig|1283301.3.peg.8659"/>
<proteinExistence type="predicted"/>
<dbReference type="EMBL" id="AOPY01001709">
    <property type="protein sequence ID" value="EPJ34230.1"/>
    <property type="molecule type" value="Genomic_DNA"/>
</dbReference>
<sequence length="134" mass="14017">MARGHKKAYSRSVRNALRVRRWCAGPAGLNMPRPHPMVRVRGCGGEPGYVGAGQLLFHSTRRRRPGLLGATPRTAGSVSPGLPGDRPAVRFGGPGQPVPRGDAGPGEGSSSPPCPNAPRPHHDRCWAHGAGAGR</sequence>
<feature type="region of interest" description="Disordered" evidence="1">
    <location>
        <begin position="63"/>
        <end position="134"/>
    </location>
</feature>
<keyword evidence="3" id="KW-1185">Reference proteome</keyword>
<evidence type="ECO:0000256" key="1">
    <source>
        <dbReference type="SAM" id="MobiDB-lite"/>
    </source>
</evidence>
<reference evidence="2 3" key="1">
    <citation type="submission" date="2013-02" db="EMBL/GenBank/DDBJ databases">
        <title>Draft Genome Sequence of Streptomyces afghaniensis, Which Produces Compounds of the Julimycin B-Complex.</title>
        <authorList>
            <person name="Gruening B.A."/>
            <person name="Praeg A."/>
            <person name="Erxleben A."/>
            <person name="Guenther S."/>
            <person name="Fiedler H.-P."/>
            <person name="Goodfellow M."/>
            <person name="Mueller M."/>
        </authorList>
    </citation>
    <scope>NUCLEOTIDE SEQUENCE [LARGE SCALE GENOMIC DNA]</scope>
    <source>
        <strain evidence="2 3">772</strain>
    </source>
</reference>